<accession>A0A3Q2NZG6</accession>
<reference evidence="1" key="1">
    <citation type="submission" date="2025-08" db="UniProtKB">
        <authorList>
            <consortium name="Ensembl"/>
        </authorList>
    </citation>
    <scope>IDENTIFICATION</scope>
</reference>
<dbReference type="Proteomes" id="UP000265000">
    <property type="component" value="Unplaced"/>
</dbReference>
<keyword evidence="2" id="KW-1185">Reference proteome</keyword>
<organism evidence="1 2">
    <name type="scientific">Fundulus heteroclitus</name>
    <name type="common">Killifish</name>
    <name type="synonym">Mummichog</name>
    <dbReference type="NCBI Taxonomy" id="8078"/>
    <lineage>
        <taxon>Eukaryota</taxon>
        <taxon>Metazoa</taxon>
        <taxon>Chordata</taxon>
        <taxon>Craniata</taxon>
        <taxon>Vertebrata</taxon>
        <taxon>Euteleostomi</taxon>
        <taxon>Actinopterygii</taxon>
        <taxon>Neopterygii</taxon>
        <taxon>Teleostei</taxon>
        <taxon>Neoteleostei</taxon>
        <taxon>Acanthomorphata</taxon>
        <taxon>Ovalentaria</taxon>
        <taxon>Atherinomorphae</taxon>
        <taxon>Cyprinodontiformes</taxon>
        <taxon>Fundulidae</taxon>
        <taxon>Fundulus</taxon>
    </lineage>
</organism>
<dbReference type="AlphaFoldDB" id="A0A3Q2NZG6"/>
<sequence>TQTSTWHVKRAANVAGKAGPHAADRPLLLQQGLRVLLVLPPPALQLSLHGVHVLLDVVHDLPERYRAPTHRLDGGAEPLDLPRHQFPLFLLSRLGHQVLKRESLRFHVGKNNLSLILPKHIVPVKVSVGTETLKSPEMANN</sequence>
<proteinExistence type="predicted"/>
<protein>
    <submittedName>
        <fullName evidence="1">Uncharacterized protein</fullName>
    </submittedName>
</protein>
<reference evidence="1" key="2">
    <citation type="submission" date="2025-09" db="UniProtKB">
        <authorList>
            <consortium name="Ensembl"/>
        </authorList>
    </citation>
    <scope>IDENTIFICATION</scope>
</reference>
<dbReference type="Ensembl" id="ENSFHET00000007915.1">
    <property type="protein sequence ID" value="ENSFHEP00000004991.1"/>
    <property type="gene ID" value="ENSFHEG00000005928.1"/>
</dbReference>
<evidence type="ECO:0000313" key="1">
    <source>
        <dbReference type="Ensembl" id="ENSFHEP00000004991.1"/>
    </source>
</evidence>
<evidence type="ECO:0000313" key="2">
    <source>
        <dbReference type="Proteomes" id="UP000265000"/>
    </source>
</evidence>
<name>A0A3Q2NZG6_FUNHE</name>